<keyword evidence="2" id="KW-1185">Reference proteome</keyword>
<evidence type="ECO:0000313" key="1">
    <source>
        <dbReference type="EMBL" id="VVD04885.1"/>
    </source>
</evidence>
<organism evidence="1 2">
    <name type="scientific">Leptidea sinapis</name>
    <dbReference type="NCBI Taxonomy" id="189913"/>
    <lineage>
        <taxon>Eukaryota</taxon>
        <taxon>Metazoa</taxon>
        <taxon>Ecdysozoa</taxon>
        <taxon>Arthropoda</taxon>
        <taxon>Hexapoda</taxon>
        <taxon>Insecta</taxon>
        <taxon>Pterygota</taxon>
        <taxon>Neoptera</taxon>
        <taxon>Endopterygota</taxon>
        <taxon>Lepidoptera</taxon>
        <taxon>Glossata</taxon>
        <taxon>Ditrysia</taxon>
        <taxon>Papilionoidea</taxon>
        <taxon>Pieridae</taxon>
        <taxon>Dismorphiinae</taxon>
        <taxon>Leptidea</taxon>
    </lineage>
</organism>
<gene>
    <name evidence="1" type="ORF">LSINAPIS_LOCUS14549</name>
</gene>
<name>A0A5E4R510_9NEOP</name>
<dbReference type="Proteomes" id="UP000324832">
    <property type="component" value="Unassembled WGS sequence"/>
</dbReference>
<protein>
    <submittedName>
        <fullName evidence="1">Uncharacterized protein</fullName>
    </submittedName>
</protein>
<sequence length="175" mass="19872">MELYGAVHVGEQEKLREAQIGTPQRSGNQECQRPFRYYLIQIEKAKVEGPEGELFYGRDHDSSRWECSTYTGGYRRTTIAPQPFQVKFVPRSQPTPAILIGLYFTYRNHQTDRGDVANLLKSSLKAFGDNTQMISLVPSLRENILSPDISGHLKALENIKIMKPTITAIILTSRE</sequence>
<accession>A0A5E4R510</accession>
<dbReference type="EMBL" id="FZQP02006907">
    <property type="protein sequence ID" value="VVD04885.1"/>
    <property type="molecule type" value="Genomic_DNA"/>
</dbReference>
<proteinExistence type="predicted"/>
<evidence type="ECO:0000313" key="2">
    <source>
        <dbReference type="Proteomes" id="UP000324832"/>
    </source>
</evidence>
<dbReference type="AlphaFoldDB" id="A0A5E4R510"/>
<reference evidence="1 2" key="1">
    <citation type="submission" date="2017-07" db="EMBL/GenBank/DDBJ databases">
        <authorList>
            <person name="Talla V."/>
            <person name="Backstrom N."/>
        </authorList>
    </citation>
    <scope>NUCLEOTIDE SEQUENCE [LARGE SCALE GENOMIC DNA]</scope>
</reference>